<dbReference type="AlphaFoldDB" id="A0A7X1DCM1"/>
<comment type="caution">
    <text evidence="1">The sequence shown here is derived from an EMBL/GenBank/DDBJ whole genome shotgun (WGS) entry which is preliminary data.</text>
</comment>
<proteinExistence type="predicted"/>
<dbReference type="InterPro" id="IPR038666">
    <property type="entry name" value="SSP1_head-tail_sf"/>
</dbReference>
<evidence type="ECO:0000313" key="2">
    <source>
        <dbReference type="Proteomes" id="UP000559864"/>
    </source>
</evidence>
<organism evidence="1 2">
    <name type="scientific">Listeria cossartiae subsp. cayugensis</name>
    <dbReference type="NCBI Taxonomy" id="2713505"/>
    <lineage>
        <taxon>Bacteria</taxon>
        <taxon>Bacillati</taxon>
        <taxon>Bacillota</taxon>
        <taxon>Bacilli</taxon>
        <taxon>Bacillales</taxon>
        <taxon>Listeriaceae</taxon>
        <taxon>Listeria</taxon>
        <taxon>Listeria cossartiae</taxon>
    </lineage>
</organism>
<dbReference type="RefSeq" id="WP_185605178.1">
    <property type="nucleotide sequence ID" value="NZ_JAARZC010000005.1"/>
</dbReference>
<evidence type="ECO:0000313" key="1">
    <source>
        <dbReference type="EMBL" id="MBC2250893.1"/>
    </source>
</evidence>
<dbReference type="Gene3D" id="2.40.10.270">
    <property type="entry name" value="Bacteriophage SPP1 head-tail adaptor protein"/>
    <property type="match status" value="1"/>
</dbReference>
<dbReference type="Proteomes" id="UP000559864">
    <property type="component" value="Unassembled WGS sequence"/>
</dbReference>
<name>A0A7X1DCM1_9LIST</name>
<dbReference type="EMBL" id="JAARZC010000005">
    <property type="protein sequence ID" value="MBC2250893.1"/>
    <property type="molecule type" value="Genomic_DNA"/>
</dbReference>
<reference evidence="1 2" key="1">
    <citation type="submission" date="2020-03" db="EMBL/GenBank/DDBJ databases">
        <title>Soil Listeria distribution.</title>
        <authorList>
            <person name="Liao J."/>
            <person name="Wiedmann M."/>
        </authorList>
    </citation>
    <scope>NUCLEOTIDE SEQUENCE [LARGE SCALE GENOMIC DNA]</scope>
    <source>
        <strain evidence="1 2">FSL L7-0123</strain>
    </source>
</reference>
<sequence>MPKVTTNSRKWKAEVMNRVQTIDNNDRPVTTYTFSRIAYYKTLGVTSTEKYQSAKESSEVVKRINIALDNRINTKDFGIRIGEQMYNIERIWTDDDQREMELSLSYVD</sequence>
<protein>
    <submittedName>
        <fullName evidence="1">Head-tail adaptor protein</fullName>
    </submittedName>
</protein>
<gene>
    <name evidence="1" type="ORF">HCB49_12920</name>
</gene>
<accession>A0A7X1DCM1</accession>